<proteinExistence type="predicted"/>
<dbReference type="Pfam" id="PF05656">
    <property type="entry name" value="DUF805"/>
    <property type="match status" value="1"/>
</dbReference>
<feature type="transmembrane region" description="Helical" evidence="1">
    <location>
        <begin position="75"/>
        <end position="95"/>
    </location>
</feature>
<name>A0ABW0JUP2_9GAMM</name>
<feature type="transmembrane region" description="Helical" evidence="1">
    <location>
        <begin position="20"/>
        <end position="37"/>
    </location>
</feature>
<protein>
    <submittedName>
        <fullName evidence="2">DUF805 domain-containing protein</fullName>
    </submittedName>
</protein>
<keyword evidence="1" id="KW-0812">Transmembrane</keyword>
<feature type="transmembrane region" description="Helical" evidence="1">
    <location>
        <begin position="43"/>
        <end position="63"/>
    </location>
</feature>
<dbReference type="Proteomes" id="UP001596018">
    <property type="component" value="Unassembled WGS sequence"/>
</dbReference>
<dbReference type="PANTHER" id="PTHR34980">
    <property type="entry name" value="INNER MEMBRANE PROTEIN-RELATED-RELATED"/>
    <property type="match status" value="1"/>
</dbReference>
<evidence type="ECO:0000313" key="3">
    <source>
        <dbReference type="Proteomes" id="UP001596018"/>
    </source>
</evidence>
<keyword evidence="1" id="KW-1133">Transmembrane helix</keyword>
<organism evidence="2 3">
    <name type="scientific">Rhodanobacter ginsenosidimutans</name>
    <dbReference type="NCBI Taxonomy" id="490571"/>
    <lineage>
        <taxon>Bacteria</taxon>
        <taxon>Pseudomonadati</taxon>
        <taxon>Pseudomonadota</taxon>
        <taxon>Gammaproteobacteria</taxon>
        <taxon>Lysobacterales</taxon>
        <taxon>Rhodanobacteraceae</taxon>
        <taxon>Rhodanobacter</taxon>
    </lineage>
</organism>
<dbReference type="RefSeq" id="WP_377339193.1">
    <property type="nucleotide sequence ID" value="NZ_JALBWS010000014.1"/>
</dbReference>
<evidence type="ECO:0000256" key="1">
    <source>
        <dbReference type="SAM" id="Phobius"/>
    </source>
</evidence>
<evidence type="ECO:0000313" key="2">
    <source>
        <dbReference type="EMBL" id="MFC5439648.1"/>
    </source>
</evidence>
<keyword evidence="1" id="KW-0472">Membrane</keyword>
<dbReference type="EMBL" id="JBHSMM010000001">
    <property type="protein sequence ID" value="MFC5439648.1"/>
    <property type="molecule type" value="Genomic_DNA"/>
</dbReference>
<accession>A0ABW0JUP2</accession>
<keyword evidence="3" id="KW-1185">Reference proteome</keyword>
<gene>
    <name evidence="2" type="ORF">ACFPK0_06445</name>
</gene>
<sequence length="124" mass="13878">MRRVREWMEWTGRLGRAALLGRLAITAAVFLVLFLSLESLAGYTSTLVLYPPLFIVLSSLVVRRLHDSARSASQLLALVVPVLGPVYVTGLLLFARGTQGDNQYGDDPRSRNRDYLQVRIHEPV</sequence>
<reference evidence="3" key="1">
    <citation type="journal article" date="2019" name="Int. J. Syst. Evol. Microbiol.">
        <title>The Global Catalogue of Microorganisms (GCM) 10K type strain sequencing project: providing services to taxonomists for standard genome sequencing and annotation.</title>
        <authorList>
            <consortium name="The Broad Institute Genomics Platform"/>
            <consortium name="The Broad Institute Genome Sequencing Center for Infectious Disease"/>
            <person name="Wu L."/>
            <person name="Ma J."/>
        </authorList>
    </citation>
    <scope>NUCLEOTIDE SEQUENCE [LARGE SCALE GENOMIC DNA]</scope>
    <source>
        <strain evidence="3">KACC 12822</strain>
    </source>
</reference>
<comment type="caution">
    <text evidence="2">The sequence shown here is derived from an EMBL/GenBank/DDBJ whole genome shotgun (WGS) entry which is preliminary data.</text>
</comment>
<dbReference type="InterPro" id="IPR008523">
    <property type="entry name" value="DUF805"/>
</dbReference>